<gene>
    <name evidence="2" type="ORF">GZ35B7_32</name>
</gene>
<dbReference type="GO" id="GO:0004518">
    <property type="term" value="F:nuclease activity"/>
    <property type="evidence" value="ECO:0007669"/>
    <property type="project" value="InterPro"/>
</dbReference>
<protein>
    <recommendedName>
        <fullName evidence="1">CD-NTase associated protein 4-like DNA endonuclease domain-containing protein</fullName>
    </recommendedName>
</protein>
<name>Q649C8_UNCAG</name>
<reference evidence="2" key="2">
    <citation type="submission" date="2004-08" db="EMBL/GenBank/DDBJ databases">
        <authorList>
            <person name="Putnam N."/>
            <person name="Detter J.C."/>
            <person name="Richardson P.M."/>
            <person name="Rokhsar D."/>
        </authorList>
    </citation>
    <scope>NUCLEOTIDE SEQUENCE</scope>
</reference>
<proteinExistence type="predicted"/>
<accession>Q649C8</accession>
<dbReference type="Pfam" id="PF14130">
    <property type="entry name" value="Cap4_nuclease"/>
    <property type="match status" value="1"/>
</dbReference>
<evidence type="ECO:0000313" key="2">
    <source>
        <dbReference type="EMBL" id="AAU83999.1"/>
    </source>
</evidence>
<reference evidence="2" key="1">
    <citation type="journal article" date="2004" name="Science">
        <title>Reverse methanogenesis: testing the hypothesis with environmental genomics.</title>
        <authorList>
            <person name="Hallam S.J."/>
            <person name="Putnam N."/>
            <person name="Preston C.M."/>
            <person name="Detter J.C."/>
            <person name="Rokhsar D."/>
            <person name="Richardson P.M."/>
            <person name="DeLong E.F."/>
        </authorList>
    </citation>
    <scope>NUCLEOTIDE SEQUENCE</scope>
</reference>
<sequence>MNYLYRSMEGYHLANRDMSSLETYIDTTDRGDDTQRRFRYQHAYAAIYSLKLLDEEPEYIEIYCEQFEDILIKRSDGKFAGMQIKTRESGQEPFKTTDSAVKISLKRFLKLEKDHGNEFYRYVFVTNGGFWHSKENYNNLRYLLRKVHENSDTSIFGESEFSKILEIAGEVDGIDHNIIFSTLKKLELSQGGPGINDVQPRLIGLLPEYPDLAYRSYPELFELSSRLISKMAEASSLAYISPDHDYFVLSDDPQSSTDAEIQEGKRITRDKILSIIQDFISDQAPLRTFASIDVDSLPPGNRKLEIKMMAGEISMANINLAKDYKYSAEALFQKLLYKEQPSSAKELFDSLSLIVRTECQEAFDSNIIDEEPFGHKMLQDVRGRIRHRHKQDCCHMFNGTYEHLMGIASILTEECAVWWSSPFEILEQEQ</sequence>
<dbReference type="AlphaFoldDB" id="Q649C8"/>
<dbReference type="InterPro" id="IPR025382">
    <property type="entry name" value="Cap4-like_endonuclease_dom"/>
</dbReference>
<dbReference type="EMBL" id="AY714864">
    <property type="protein sequence ID" value="AAU83999.1"/>
    <property type="molecule type" value="Genomic_DNA"/>
</dbReference>
<organism evidence="2">
    <name type="scientific">Uncultured archaeon GZfos26G2</name>
    <dbReference type="NCBI Taxonomy" id="3386331"/>
    <lineage>
        <taxon>Archaea</taxon>
        <taxon>Methanobacteriati</taxon>
        <taxon>Methanobacteriota</taxon>
        <taxon>Stenosarchaea group</taxon>
        <taxon>Methanomicrobia</taxon>
        <taxon>Candidatus Methanophagales</taxon>
        <taxon>Candidatus Methanophagaceae</taxon>
        <taxon>Candidatus Methanophaga</taxon>
    </lineage>
</organism>
<evidence type="ECO:0000259" key="1">
    <source>
        <dbReference type="Pfam" id="PF14130"/>
    </source>
</evidence>
<feature type="domain" description="CD-NTase associated protein 4-like DNA endonuclease" evidence="1">
    <location>
        <begin position="31"/>
        <end position="208"/>
    </location>
</feature>